<dbReference type="EMBL" id="FQVK01000021">
    <property type="protein sequence ID" value="SHF20286.1"/>
    <property type="molecule type" value="Genomic_DNA"/>
</dbReference>
<proteinExistence type="predicted"/>
<dbReference type="PROSITE" id="PS50850">
    <property type="entry name" value="MFS"/>
    <property type="match status" value="1"/>
</dbReference>
<evidence type="ECO:0000259" key="5">
    <source>
        <dbReference type="PROSITE" id="PS50850"/>
    </source>
</evidence>
<evidence type="ECO:0000313" key="7">
    <source>
        <dbReference type="Proteomes" id="UP000325134"/>
    </source>
</evidence>
<evidence type="ECO:0000313" key="6">
    <source>
        <dbReference type="EMBL" id="SHF20286.1"/>
    </source>
</evidence>
<dbReference type="SUPFAM" id="SSF103473">
    <property type="entry name" value="MFS general substrate transporter"/>
    <property type="match status" value="1"/>
</dbReference>
<accession>A0A1M4ZRT6</accession>
<dbReference type="RefSeq" id="WP_149776698.1">
    <property type="nucleotide sequence ID" value="NZ_FQVK01000021.1"/>
</dbReference>
<dbReference type="InterPro" id="IPR052528">
    <property type="entry name" value="Sugar_transport-like"/>
</dbReference>
<feature type="transmembrane region" description="Helical" evidence="4">
    <location>
        <begin position="302"/>
        <end position="322"/>
    </location>
</feature>
<dbReference type="Gene3D" id="1.20.1250.20">
    <property type="entry name" value="MFS general substrate transporter like domains"/>
    <property type="match status" value="2"/>
</dbReference>
<dbReference type="Proteomes" id="UP000325134">
    <property type="component" value="Unassembled WGS sequence"/>
</dbReference>
<dbReference type="PANTHER" id="PTHR23526:SF1">
    <property type="entry name" value="MAJOR FACILITATOR SUPERFAMILY MFS_1"/>
    <property type="match status" value="1"/>
</dbReference>
<feature type="transmembrane region" description="Helical" evidence="4">
    <location>
        <begin position="180"/>
        <end position="202"/>
    </location>
</feature>
<feature type="transmembrane region" description="Helical" evidence="4">
    <location>
        <begin position="388"/>
        <end position="410"/>
    </location>
</feature>
<feature type="transmembrane region" description="Helical" evidence="4">
    <location>
        <begin position="81"/>
        <end position="101"/>
    </location>
</feature>
<keyword evidence="1 4" id="KW-0812">Transmembrane</keyword>
<reference evidence="6 7" key="1">
    <citation type="submission" date="2016-11" db="EMBL/GenBank/DDBJ databases">
        <authorList>
            <person name="Varghese N."/>
            <person name="Submissions S."/>
        </authorList>
    </citation>
    <scope>NUCLEOTIDE SEQUENCE [LARGE SCALE GENOMIC DNA]</scope>
    <source>
        <strain evidence="6 7">DSM 29341</strain>
    </source>
</reference>
<dbReference type="GO" id="GO:0022857">
    <property type="term" value="F:transmembrane transporter activity"/>
    <property type="evidence" value="ECO:0007669"/>
    <property type="project" value="InterPro"/>
</dbReference>
<feature type="transmembrane region" description="Helical" evidence="4">
    <location>
        <begin position="113"/>
        <end position="135"/>
    </location>
</feature>
<feature type="transmembrane region" description="Helical" evidence="4">
    <location>
        <begin position="328"/>
        <end position="351"/>
    </location>
</feature>
<organism evidence="6 7">
    <name type="scientific">Ruegeria intermedia</name>
    <dbReference type="NCBI Taxonomy" id="996115"/>
    <lineage>
        <taxon>Bacteria</taxon>
        <taxon>Pseudomonadati</taxon>
        <taxon>Pseudomonadota</taxon>
        <taxon>Alphaproteobacteria</taxon>
        <taxon>Rhodobacterales</taxon>
        <taxon>Roseobacteraceae</taxon>
        <taxon>Ruegeria</taxon>
    </lineage>
</organism>
<evidence type="ECO:0000256" key="2">
    <source>
        <dbReference type="ARBA" id="ARBA00022989"/>
    </source>
</evidence>
<keyword evidence="3 4" id="KW-0472">Membrane</keyword>
<keyword evidence="7" id="KW-1185">Reference proteome</keyword>
<feature type="transmembrane region" description="Helical" evidence="4">
    <location>
        <begin position="49"/>
        <end position="69"/>
    </location>
</feature>
<dbReference type="Pfam" id="PF07690">
    <property type="entry name" value="MFS_1"/>
    <property type="match status" value="1"/>
</dbReference>
<dbReference type="PANTHER" id="PTHR23526">
    <property type="entry name" value="INTEGRAL MEMBRANE TRANSPORT PROTEIN-RELATED"/>
    <property type="match status" value="1"/>
</dbReference>
<feature type="transmembrane region" description="Helical" evidence="4">
    <location>
        <begin position="240"/>
        <end position="260"/>
    </location>
</feature>
<dbReference type="InterPro" id="IPR036259">
    <property type="entry name" value="MFS_trans_sf"/>
</dbReference>
<evidence type="ECO:0000256" key="1">
    <source>
        <dbReference type="ARBA" id="ARBA00022692"/>
    </source>
</evidence>
<dbReference type="OrthoDB" id="2380045at2"/>
<dbReference type="AlphaFoldDB" id="A0A1M4ZRT6"/>
<feature type="transmembrane region" description="Helical" evidence="4">
    <location>
        <begin position="363"/>
        <end position="382"/>
    </location>
</feature>
<feature type="transmembrane region" description="Helical" evidence="4">
    <location>
        <begin position="156"/>
        <end position="174"/>
    </location>
</feature>
<evidence type="ECO:0000256" key="4">
    <source>
        <dbReference type="SAM" id="Phobius"/>
    </source>
</evidence>
<gene>
    <name evidence="6" type="ORF">SAMN05444279_12119</name>
</gene>
<keyword evidence="2 4" id="KW-1133">Transmembrane helix</keyword>
<feature type="transmembrane region" description="Helical" evidence="4">
    <location>
        <begin position="272"/>
        <end position="290"/>
    </location>
</feature>
<sequence length="415" mass="43761">MARSSEETRFWRIAGAGAAFQGGSAAVDSATVVASLVHMLTGSALAVGYASAVLRLGWLLPQLFVGYLAGRTERRMPFYAFGAYGRAIAVALIGLLLWRGADWPQVDWPPVPLVFGFLGLWTVYAFVSGVVAVPYNDIVGRAIPSERRSRMLAWRFFGGGVLAVLVAGLLRLALDVMPPLTAYALIFGLGAGLMIVSATLFVSAGEPPAAATAPRDRPSNLPAFLRDGLITLRQDRRLRLFLIFQWLGAATLMALPFYVVMAARQGLGAAEVGTMLAAQTFGALASNPVWGRIGDHMGKLRLLQVVAVVRMGPPVLVLMLSATGAGLAGYAGLFFLIGAMMNGVTIGYLGFLMEISPDERRPAYSAWFNSFAAPAALAPLLGGVLAGAIAIEAVFVAAILAALAQVAVGLRLSHE</sequence>
<dbReference type="InterPro" id="IPR011701">
    <property type="entry name" value="MFS"/>
</dbReference>
<dbReference type="InterPro" id="IPR020846">
    <property type="entry name" value="MFS_dom"/>
</dbReference>
<protein>
    <submittedName>
        <fullName evidence="6">Na+/melibiose symporter</fullName>
    </submittedName>
</protein>
<feature type="domain" description="Major facilitator superfamily (MFS) profile" evidence="5">
    <location>
        <begin position="176"/>
        <end position="415"/>
    </location>
</feature>
<name>A0A1M4ZRT6_9RHOB</name>
<evidence type="ECO:0000256" key="3">
    <source>
        <dbReference type="ARBA" id="ARBA00023136"/>
    </source>
</evidence>